<feature type="domain" description="CSD" evidence="1">
    <location>
        <begin position="105"/>
        <end position="170"/>
    </location>
</feature>
<dbReference type="EMBL" id="JALZ01000001">
    <property type="protein sequence ID" value="ETX16576.1"/>
    <property type="molecule type" value="Genomic_DNA"/>
</dbReference>
<dbReference type="SUPFAM" id="SSF50249">
    <property type="entry name" value="Nucleic acid-binding proteins"/>
    <property type="match status" value="2"/>
</dbReference>
<dbReference type="InterPro" id="IPR011129">
    <property type="entry name" value="CSD"/>
</dbReference>
<proteinExistence type="predicted"/>
<dbReference type="Pfam" id="PF00313">
    <property type="entry name" value="CSD"/>
    <property type="match status" value="2"/>
</dbReference>
<feature type="domain" description="CSD" evidence="1">
    <location>
        <begin position="12"/>
        <end position="77"/>
    </location>
</feature>
<gene>
    <name evidence="2" type="ORF">OCH239_01760</name>
</gene>
<dbReference type="STRING" id="1449350.OCH239_01760"/>
<dbReference type="GO" id="GO:0005829">
    <property type="term" value="C:cytosol"/>
    <property type="evidence" value="ECO:0007669"/>
    <property type="project" value="UniProtKB-ARBA"/>
</dbReference>
<reference evidence="2 3" key="1">
    <citation type="submission" date="2014-01" db="EMBL/GenBank/DDBJ databases">
        <title>Roseivivax halodurans JCM 10272 Genome Sequencing.</title>
        <authorList>
            <person name="Lai Q."/>
            <person name="Li G."/>
            <person name="Shao Z."/>
        </authorList>
    </citation>
    <scope>NUCLEOTIDE SEQUENCE [LARGE SCALE GENOMIC DNA]</scope>
    <source>
        <strain evidence="2 3">JCM 10272</strain>
    </source>
</reference>
<dbReference type="InterPro" id="IPR050181">
    <property type="entry name" value="Cold_shock_domain"/>
</dbReference>
<protein>
    <submittedName>
        <fullName evidence="2">Cold-shock protein</fullName>
    </submittedName>
</protein>
<sequence>MIQEDRPLDGERVQGRVKWFDPNKGFGFVIADTGGPDILLHANVLRNFGQSSVADGARIEIGVQETPRGVQAVQVFSIAPPVEASTAPLADFETMDPELLANAELEPARVKWFDKAKGFGFANVFGRTEDIFIHIEVLRRSGLAELQPGEALAIRSVEGRRGRMATEVMAWEAAISDES</sequence>
<dbReference type="PANTHER" id="PTHR11544">
    <property type="entry name" value="COLD SHOCK DOMAIN CONTAINING PROTEINS"/>
    <property type="match status" value="1"/>
</dbReference>
<keyword evidence="3" id="KW-1185">Reference proteome</keyword>
<dbReference type="PATRIC" id="fig|1449350.3.peg.355"/>
<dbReference type="GO" id="GO:0003676">
    <property type="term" value="F:nucleic acid binding"/>
    <property type="evidence" value="ECO:0007669"/>
    <property type="project" value="InterPro"/>
</dbReference>
<dbReference type="CDD" id="cd04458">
    <property type="entry name" value="CSP_CDS"/>
    <property type="match status" value="2"/>
</dbReference>
<evidence type="ECO:0000313" key="2">
    <source>
        <dbReference type="EMBL" id="ETX16576.1"/>
    </source>
</evidence>
<comment type="caution">
    <text evidence="2">The sequence shown here is derived from an EMBL/GenBank/DDBJ whole genome shotgun (WGS) entry which is preliminary data.</text>
</comment>
<organism evidence="2 3">
    <name type="scientific">Roseivivax halodurans JCM 10272</name>
    <dbReference type="NCBI Taxonomy" id="1449350"/>
    <lineage>
        <taxon>Bacteria</taxon>
        <taxon>Pseudomonadati</taxon>
        <taxon>Pseudomonadota</taxon>
        <taxon>Alphaproteobacteria</taxon>
        <taxon>Rhodobacterales</taxon>
        <taxon>Roseobacteraceae</taxon>
        <taxon>Roseivivax</taxon>
    </lineage>
</organism>
<dbReference type="RefSeq" id="WP_051489138.1">
    <property type="nucleotide sequence ID" value="NZ_JALZ01000001.1"/>
</dbReference>
<dbReference type="Gene3D" id="2.40.50.140">
    <property type="entry name" value="Nucleic acid-binding proteins"/>
    <property type="match status" value="2"/>
</dbReference>
<evidence type="ECO:0000259" key="1">
    <source>
        <dbReference type="PROSITE" id="PS51857"/>
    </source>
</evidence>
<dbReference type="eggNOG" id="COG1278">
    <property type="taxonomic scope" value="Bacteria"/>
</dbReference>
<dbReference type="InterPro" id="IPR012340">
    <property type="entry name" value="NA-bd_OB-fold"/>
</dbReference>
<dbReference type="InterPro" id="IPR002059">
    <property type="entry name" value="CSP_DNA-bd"/>
</dbReference>
<dbReference type="SMART" id="SM00357">
    <property type="entry name" value="CSP"/>
    <property type="match status" value="2"/>
</dbReference>
<dbReference type="OrthoDB" id="9791685at2"/>
<name>X7EN10_9RHOB</name>
<dbReference type="AlphaFoldDB" id="X7EN10"/>
<accession>X7EN10</accession>
<dbReference type="PROSITE" id="PS51857">
    <property type="entry name" value="CSD_2"/>
    <property type="match status" value="2"/>
</dbReference>
<evidence type="ECO:0000313" key="3">
    <source>
        <dbReference type="Proteomes" id="UP000022447"/>
    </source>
</evidence>
<dbReference type="PRINTS" id="PR00050">
    <property type="entry name" value="COLDSHOCK"/>
</dbReference>
<dbReference type="Proteomes" id="UP000022447">
    <property type="component" value="Unassembled WGS sequence"/>
</dbReference>